<sequence length="440" mass="50276">MDFNTRSGKILKNLSGMFVLKGLNVAVTFLLVPITLNILDDEKYGIWITISGILLWIGLFDVGLGNGLRNKLTEALAKNNIKLAKELISTTYVALFLIFLSIFLIFQFVNQFIDWQAVLNTSIFTNSQFAEIISVIFGFICLRFVFNTITFICFSKLDPVYVQLMGFLGKVLSLCIIIGLSKFITFDLFLLGLIYSSTPVAILFLFSIYLFKSRYSYLIPNIKNFKAEYLKELLNLGGKFFLIQISTIVFYQSQNLIITQIFGPLAVTEYSITFQLFSVITILFSIILTPFWSAFTDAYSKEDVEWIRKSLKRMVNVWVLFVFFSFLIFFGFDLILEVWIKKEIFISSDLKFSILAYVVINSLLSIYSNFLNGVGKVSIQYYLAIIFALFQIPLSIFCGRHFGVAGVLFPSILFSVFTFAIFYIQTGKILNKSAIGIWNK</sequence>
<accession>A0A4R5USE3</accession>
<evidence type="ECO:0008006" key="9">
    <source>
        <dbReference type="Google" id="ProtNLM"/>
    </source>
</evidence>
<feature type="transmembrane region" description="Helical" evidence="6">
    <location>
        <begin position="315"/>
        <end position="340"/>
    </location>
</feature>
<keyword evidence="5 6" id="KW-0472">Membrane</keyword>
<comment type="caution">
    <text evidence="7">The sequence shown here is derived from an EMBL/GenBank/DDBJ whole genome shotgun (WGS) entry which is preliminary data.</text>
</comment>
<feature type="transmembrane region" description="Helical" evidence="6">
    <location>
        <begin position="44"/>
        <end position="66"/>
    </location>
</feature>
<evidence type="ECO:0000256" key="3">
    <source>
        <dbReference type="ARBA" id="ARBA00022692"/>
    </source>
</evidence>
<reference evidence="7 8" key="1">
    <citation type="submission" date="2019-03" db="EMBL/GenBank/DDBJ databases">
        <title>Algoriphagus aquimaris sp. nov., isolated form marine sediment in Pohang, Korea.</title>
        <authorList>
            <person name="Kim J."/>
            <person name="Yoon S.-H."/>
            <person name="Lee S.-S."/>
        </authorList>
    </citation>
    <scope>NUCLEOTIDE SEQUENCE [LARGE SCALE GENOMIC DNA]</scope>
    <source>
        <strain evidence="7 8">F21</strain>
    </source>
</reference>
<evidence type="ECO:0000313" key="7">
    <source>
        <dbReference type="EMBL" id="TDK42038.1"/>
    </source>
</evidence>
<feature type="transmembrane region" description="Helical" evidence="6">
    <location>
        <begin position="87"/>
        <end position="109"/>
    </location>
</feature>
<evidence type="ECO:0000256" key="2">
    <source>
        <dbReference type="ARBA" id="ARBA00022475"/>
    </source>
</evidence>
<proteinExistence type="predicted"/>
<dbReference type="Proteomes" id="UP000295438">
    <property type="component" value="Unassembled WGS sequence"/>
</dbReference>
<comment type="subcellular location">
    <subcellularLocation>
        <location evidence="1">Cell membrane</location>
        <topology evidence="1">Multi-pass membrane protein</topology>
    </subcellularLocation>
</comment>
<dbReference type="AlphaFoldDB" id="A0A4R5USE3"/>
<dbReference type="PANTHER" id="PTHR30250">
    <property type="entry name" value="PST FAMILY PREDICTED COLANIC ACID TRANSPORTER"/>
    <property type="match status" value="1"/>
</dbReference>
<dbReference type="GO" id="GO:0005886">
    <property type="term" value="C:plasma membrane"/>
    <property type="evidence" value="ECO:0007669"/>
    <property type="project" value="UniProtKB-SubCell"/>
</dbReference>
<evidence type="ECO:0000256" key="6">
    <source>
        <dbReference type="SAM" id="Phobius"/>
    </source>
</evidence>
<feature type="transmembrane region" description="Helical" evidence="6">
    <location>
        <begin position="18"/>
        <end position="38"/>
    </location>
</feature>
<evidence type="ECO:0000313" key="8">
    <source>
        <dbReference type="Proteomes" id="UP000295438"/>
    </source>
</evidence>
<dbReference type="RefSeq" id="WP_133392060.1">
    <property type="nucleotide sequence ID" value="NZ_SMUW01000037.1"/>
</dbReference>
<keyword evidence="4 6" id="KW-1133">Transmembrane helix</keyword>
<keyword evidence="2" id="KW-1003">Cell membrane</keyword>
<organism evidence="7 8">
    <name type="scientific">Algoriphagus formosus</name>
    <dbReference type="NCBI Taxonomy" id="2007308"/>
    <lineage>
        <taxon>Bacteria</taxon>
        <taxon>Pseudomonadati</taxon>
        <taxon>Bacteroidota</taxon>
        <taxon>Cytophagia</taxon>
        <taxon>Cytophagales</taxon>
        <taxon>Cyclobacteriaceae</taxon>
        <taxon>Algoriphagus</taxon>
    </lineage>
</organism>
<feature type="transmembrane region" description="Helical" evidence="6">
    <location>
        <begin position="190"/>
        <end position="211"/>
    </location>
</feature>
<evidence type="ECO:0000256" key="4">
    <source>
        <dbReference type="ARBA" id="ARBA00022989"/>
    </source>
</evidence>
<gene>
    <name evidence="7" type="ORF">E1898_18875</name>
</gene>
<feature type="transmembrane region" description="Helical" evidence="6">
    <location>
        <begin position="402"/>
        <end position="424"/>
    </location>
</feature>
<dbReference type="InterPro" id="IPR050833">
    <property type="entry name" value="Poly_Biosynth_Transport"/>
</dbReference>
<feature type="transmembrane region" description="Helical" evidence="6">
    <location>
        <begin position="379"/>
        <end position="396"/>
    </location>
</feature>
<evidence type="ECO:0000256" key="5">
    <source>
        <dbReference type="ARBA" id="ARBA00023136"/>
    </source>
</evidence>
<dbReference type="EMBL" id="SMUW01000037">
    <property type="protein sequence ID" value="TDK42038.1"/>
    <property type="molecule type" value="Genomic_DNA"/>
</dbReference>
<keyword evidence="3 6" id="KW-0812">Transmembrane</keyword>
<feature type="transmembrane region" description="Helical" evidence="6">
    <location>
        <begin position="161"/>
        <end position="184"/>
    </location>
</feature>
<feature type="transmembrane region" description="Helical" evidence="6">
    <location>
        <begin position="232"/>
        <end position="252"/>
    </location>
</feature>
<feature type="transmembrane region" description="Helical" evidence="6">
    <location>
        <begin position="352"/>
        <end position="372"/>
    </location>
</feature>
<keyword evidence="8" id="KW-1185">Reference proteome</keyword>
<evidence type="ECO:0000256" key="1">
    <source>
        <dbReference type="ARBA" id="ARBA00004651"/>
    </source>
</evidence>
<dbReference type="PANTHER" id="PTHR30250:SF11">
    <property type="entry name" value="O-ANTIGEN TRANSPORTER-RELATED"/>
    <property type="match status" value="1"/>
</dbReference>
<feature type="transmembrane region" description="Helical" evidence="6">
    <location>
        <begin position="129"/>
        <end position="154"/>
    </location>
</feature>
<protein>
    <recommendedName>
        <fullName evidence="9">Polysaccharide biosynthesis protein</fullName>
    </recommendedName>
</protein>
<feature type="transmembrane region" description="Helical" evidence="6">
    <location>
        <begin position="272"/>
        <end position="295"/>
    </location>
</feature>
<name>A0A4R5USE3_9BACT</name>